<evidence type="ECO:0000313" key="2">
    <source>
        <dbReference type="Proteomes" id="UP001530400"/>
    </source>
</evidence>
<dbReference type="PANTHER" id="PTHR34966:SF1">
    <property type="entry name" value="OS04G0508100 PROTEIN"/>
    <property type="match status" value="1"/>
</dbReference>
<name>A0ABD3PSC0_9STRA</name>
<comment type="caution">
    <text evidence="1">The sequence shown here is derived from an EMBL/GenBank/DDBJ whole genome shotgun (WGS) entry which is preliminary data.</text>
</comment>
<keyword evidence="2" id="KW-1185">Reference proteome</keyword>
<organism evidence="1 2">
    <name type="scientific">Cyclotella atomus</name>
    <dbReference type="NCBI Taxonomy" id="382360"/>
    <lineage>
        <taxon>Eukaryota</taxon>
        <taxon>Sar</taxon>
        <taxon>Stramenopiles</taxon>
        <taxon>Ochrophyta</taxon>
        <taxon>Bacillariophyta</taxon>
        <taxon>Coscinodiscophyceae</taxon>
        <taxon>Thalassiosirophycidae</taxon>
        <taxon>Stephanodiscales</taxon>
        <taxon>Stephanodiscaceae</taxon>
        <taxon>Cyclotella</taxon>
    </lineage>
</organism>
<evidence type="ECO:0000313" key="1">
    <source>
        <dbReference type="EMBL" id="KAL3790895.1"/>
    </source>
</evidence>
<protein>
    <submittedName>
        <fullName evidence="1">Uncharacterized protein</fullName>
    </submittedName>
</protein>
<dbReference type="Proteomes" id="UP001530400">
    <property type="component" value="Unassembled WGS sequence"/>
</dbReference>
<dbReference type="EMBL" id="JALLPJ020000480">
    <property type="protein sequence ID" value="KAL3790895.1"/>
    <property type="molecule type" value="Genomic_DNA"/>
</dbReference>
<dbReference type="PANTHER" id="PTHR34966">
    <property type="entry name" value="OSJNBA0043L24.15 PROTEIN"/>
    <property type="match status" value="1"/>
</dbReference>
<proteinExistence type="predicted"/>
<dbReference type="AlphaFoldDB" id="A0ABD3PSC0"/>
<sequence length="111" mass="11944">MNQFIQRIANHIANEIFIKGLANSKTFQKFAVHTDRHITKLKKEGVETLNTHIDELHKQATKAAFSTSTKGGAAAGNNGAGMVPPTKPLEGVAGFFSALGKVIRRDLGMGK</sequence>
<accession>A0ABD3PSC0</accession>
<gene>
    <name evidence="1" type="ORF">ACHAWO_010892</name>
</gene>
<reference evidence="1 2" key="1">
    <citation type="submission" date="2024-10" db="EMBL/GenBank/DDBJ databases">
        <title>Updated reference genomes for cyclostephanoid diatoms.</title>
        <authorList>
            <person name="Roberts W.R."/>
            <person name="Alverson A.J."/>
        </authorList>
    </citation>
    <scope>NUCLEOTIDE SEQUENCE [LARGE SCALE GENOMIC DNA]</scope>
    <source>
        <strain evidence="1 2">AJA010-31</strain>
    </source>
</reference>